<accession>A0ABP6VIV1</accession>
<dbReference type="InterPro" id="IPR003018">
    <property type="entry name" value="GAF"/>
</dbReference>
<dbReference type="SUPFAM" id="SSF55781">
    <property type="entry name" value="GAF domain-like"/>
    <property type="match status" value="1"/>
</dbReference>
<feature type="domain" description="GAF" evidence="1">
    <location>
        <begin position="4"/>
        <end position="132"/>
    </location>
</feature>
<organism evidence="2 3">
    <name type="scientific">Kribbella ginsengisoli</name>
    <dbReference type="NCBI Taxonomy" id="363865"/>
    <lineage>
        <taxon>Bacteria</taxon>
        <taxon>Bacillati</taxon>
        <taxon>Actinomycetota</taxon>
        <taxon>Actinomycetes</taxon>
        <taxon>Propionibacteriales</taxon>
        <taxon>Kribbellaceae</taxon>
        <taxon>Kribbella</taxon>
    </lineage>
</organism>
<dbReference type="RefSeq" id="WP_344835894.1">
    <property type="nucleotide sequence ID" value="NZ_BAABAA010000001.1"/>
</dbReference>
<evidence type="ECO:0000313" key="2">
    <source>
        <dbReference type="EMBL" id="GAA3536662.1"/>
    </source>
</evidence>
<dbReference type="EMBL" id="BAABAA010000001">
    <property type="protein sequence ID" value="GAA3536662.1"/>
    <property type="molecule type" value="Genomic_DNA"/>
</dbReference>
<keyword evidence="3" id="KW-1185">Reference proteome</keyword>
<dbReference type="InterPro" id="IPR029016">
    <property type="entry name" value="GAF-like_dom_sf"/>
</dbReference>
<proteinExistence type="predicted"/>
<name>A0ABP6VIV1_9ACTN</name>
<dbReference type="Proteomes" id="UP001501222">
    <property type="component" value="Unassembled WGS sequence"/>
</dbReference>
<protein>
    <recommendedName>
        <fullName evidence="1">GAF domain-containing protein</fullName>
    </recommendedName>
</protein>
<dbReference type="Pfam" id="PF01590">
    <property type="entry name" value="GAF"/>
    <property type="match status" value="1"/>
</dbReference>
<sequence>MDGTAESLVRFAAETAGCTSAGLALNRQGALQLAAVTDPRLEPIYRFKFATGEGPLVTAFTYDTIVRVRDVGTDPRWPIWSERIAATGVRSVLQAPLRVGGRIVGVLGIYSSEPDAISAEVEAIAADAEALEVVRLLVDQRPAAARSAVKG</sequence>
<evidence type="ECO:0000313" key="3">
    <source>
        <dbReference type="Proteomes" id="UP001501222"/>
    </source>
</evidence>
<dbReference type="Gene3D" id="3.30.450.40">
    <property type="match status" value="1"/>
</dbReference>
<evidence type="ECO:0000259" key="1">
    <source>
        <dbReference type="Pfam" id="PF01590"/>
    </source>
</evidence>
<comment type="caution">
    <text evidence="2">The sequence shown here is derived from an EMBL/GenBank/DDBJ whole genome shotgun (WGS) entry which is preliminary data.</text>
</comment>
<gene>
    <name evidence="2" type="ORF">GCM10022235_00130</name>
</gene>
<reference evidence="3" key="1">
    <citation type="journal article" date="2019" name="Int. J. Syst. Evol. Microbiol.">
        <title>The Global Catalogue of Microorganisms (GCM) 10K type strain sequencing project: providing services to taxonomists for standard genome sequencing and annotation.</title>
        <authorList>
            <consortium name="The Broad Institute Genomics Platform"/>
            <consortium name="The Broad Institute Genome Sequencing Center for Infectious Disease"/>
            <person name="Wu L."/>
            <person name="Ma J."/>
        </authorList>
    </citation>
    <scope>NUCLEOTIDE SEQUENCE [LARGE SCALE GENOMIC DNA]</scope>
    <source>
        <strain evidence="3">JCM 16928</strain>
    </source>
</reference>